<feature type="transmembrane region" description="Helical" evidence="3">
    <location>
        <begin position="7"/>
        <end position="24"/>
    </location>
</feature>
<organism evidence="4 5">
    <name type="scientific">Acinetobacter tandoii</name>
    <dbReference type="NCBI Taxonomy" id="202954"/>
    <lineage>
        <taxon>Bacteria</taxon>
        <taxon>Pseudomonadati</taxon>
        <taxon>Pseudomonadota</taxon>
        <taxon>Gammaproteobacteria</taxon>
        <taxon>Moraxellales</taxon>
        <taxon>Moraxellaceae</taxon>
        <taxon>Acinetobacter</taxon>
    </lineage>
</organism>
<protein>
    <submittedName>
        <fullName evidence="4">Acyltransferase</fullName>
    </submittedName>
</protein>
<dbReference type="AlphaFoldDB" id="A0A5N4W849"/>
<keyword evidence="3" id="KW-1133">Transmembrane helix</keyword>
<sequence>MKKVLRKIIYFVLPCIYLFLTLFFDKKYLKGRYFDNSLSGYSMAFKSIWVKNILRLGRPMPFPTSLTCLISNPSNIHFHPDDLNNFQSPGTYFQNFNAHIYIGRGSYIAPNVGIITANHQLEDLESHTDGKDVVIGDKCWIGMNSIILPGVELGEGTVVAAGAVVTKSFLQGKIILAGVPAKVIKEIR</sequence>
<dbReference type="Gene3D" id="2.160.10.10">
    <property type="entry name" value="Hexapeptide repeat proteins"/>
    <property type="match status" value="1"/>
</dbReference>
<dbReference type="GO" id="GO:0005829">
    <property type="term" value="C:cytosol"/>
    <property type="evidence" value="ECO:0007669"/>
    <property type="project" value="TreeGrafter"/>
</dbReference>
<dbReference type="GO" id="GO:0008374">
    <property type="term" value="F:O-acyltransferase activity"/>
    <property type="evidence" value="ECO:0007669"/>
    <property type="project" value="TreeGrafter"/>
</dbReference>
<keyword evidence="3" id="KW-0472">Membrane</keyword>
<dbReference type="InterPro" id="IPR011004">
    <property type="entry name" value="Trimer_LpxA-like_sf"/>
</dbReference>
<keyword evidence="4" id="KW-0012">Acyltransferase</keyword>
<evidence type="ECO:0000256" key="2">
    <source>
        <dbReference type="ARBA" id="ARBA00022679"/>
    </source>
</evidence>
<evidence type="ECO:0000313" key="4">
    <source>
        <dbReference type="EMBL" id="KAB1852718.1"/>
    </source>
</evidence>
<evidence type="ECO:0000256" key="1">
    <source>
        <dbReference type="ARBA" id="ARBA00007274"/>
    </source>
</evidence>
<dbReference type="CDD" id="cd04647">
    <property type="entry name" value="LbH_MAT_like"/>
    <property type="match status" value="1"/>
</dbReference>
<evidence type="ECO:0000313" key="5">
    <source>
        <dbReference type="Proteomes" id="UP000325788"/>
    </source>
</evidence>
<dbReference type="SUPFAM" id="SSF51161">
    <property type="entry name" value="Trimeric LpxA-like enzymes"/>
    <property type="match status" value="1"/>
</dbReference>
<dbReference type="Pfam" id="PF00132">
    <property type="entry name" value="Hexapep"/>
    <property type="match status" value="1"/>
</dbReference>
<gene>
    <name evidence="4" type="ORF">F4W09_14115</name>
</gene>
<dbReference type="PANTHER" id="PTHR23416">
    <property type="entry name" value="SIALIC ACID SYNTHASE-RELATED"/>
    <property type="match status" value="1"/>
</dbReference>
<dbReference type="InterPro" id="IPR051159">
    <property type="entry name" value="Hexapeptide_acetyltransf"/>
</dbReference>
<dbReference type="PANTHER" id="PTHR23416:SF23">
    <property type="entry name" value="ACETYLTRANSFERASE C18B11.09C-RELATED"/>
    <property type="match status" value="1"/>
</dbReference>
<keyword evidence="2 4" id="KW-0808">Transferase</keyword>
<accession>A0A5N4W849</accession>
<proteinExistence type="inferred from homology"/>
<reference evidence="4 5" key="1">
    <citation type="submission" date="2019-09" db="EMBL/GenBank/DDBJ databases">
        <title>Draft genome sequence of Acinetobacter tandoii W4-4-4 isolated from environmental water sample.</title>
        <authorList>
            <person name="Wee S.K."/>
            <person name="Yan B."/>
            <person name="Mustaffa S.B."/>
            <person name="Yap E.P.H."/>
        </authorList>
    </citation>
    <scope>NUCLEOTIDE SEQUENCE [LARGE SCALE GENOMIC DNA]</scope>
    <source>
        <strain evidence="4 5">W4-4-4</strain>
    </source>
</reference>
<evidence type="ECO:0000256" key="3">
    <source>
        <dbReference type="SAM" id="Phobius"/>
    </source>
</evidence>
<comment type="caution">
    <text evidence="4">The sequence shown here is derived from an EMBL/GenBank/DDBJ whole genome shotgun (WGS) entry which is preliminary data.</text>
</comment>
<dbReference type="EMBL" id="VXLD01000012">
    <property type="protein sequence ID" value="KAB1852718.1"/>
    <property type="molecule type" value="Genomic_DNA"/>
</dbReference>
<dbReference type="RefSeq" id="WP_151505125.1">
    <property type="nucleotide sequence ID" value="NZ_VXLD01000012.1"/>
</dbReference>
<comment type="similarity">
    <text evidence="1">Belongs to the transferase hexapeptide repeat family.</text>
</comment>
<name>A0A5N4W849_9GAMM</name>
<dbReference type="InterPro" id="IPR001451">
    <property type="entry name" value="Hexapep"/>
</dbReference>
<keyword evidence="3" id="KW-0812">Transmembrane</keyword>
<dbReference type="Proteomes" id="UP000325788">
    <property type="component" value="Unassembled WGS sequence"/>
</dbReference>